<evidence type="ECO:0000256" key="5">
    <source>
        <dbReference type="SAM" id="MobiDB-lite"/>
    </source>
</evidence>
<dbReference type="Gene3D" id="3.20.20.100">
    <property type="entry name" value="NADP-dependent oxidoreductase domain"/>
    <property type="match status" value="1"/>
</dbReference>
<reference evidence="7" key="1">
    <citation type="submission" date="2014-12" db="EMBL/GenBank/DDBJ databases">
        <title>Genome Sequence of Valsa Canker Pathogens Uncovers a Specific Adaption of Colonization on Woody Bark.</title>
        <authorList>
            <person name="Yin Z."/>
            <person name="Liu H."/>
            <person name="Gao X."/>
            <person name="Li Z."/>
            <person name="Song N."/>
            <person name="Ke X."/>
            <person name="Dai Q."/>
            <person name="Wu Y."/>
            <person name="Sun Y."/>
            <person name="Xu J.-R."/>
            <person name="Kang Z.K."/>
            <person name="Wang L."/>
            <person name="Huang L."/>
        </authorList>
    </citation>
    <scope>NUCLEOTIDE SEQUENCE [LARGE SCALE GENOMIC DNA]</scope>
    <source>
        <strain evidence="7">03-8</strain>
    </source>
</reference>
<dbReference type="Pfam" id="PF00248">
    <property type="entry name" value="Aldo_ket_red"/>
    <property type="match status" value="1"/>
</dbReference>
<proteinExistence type="predicted"/>
<dbReference type="PROSITE" id="PS00063">
    <property type="entry name" value="ALDOKETO_REDUCTASE_3"/>
    <property type="match status" value="1"/>
</dbReference>
<dbReference type="AlphaFoldDB" id="A0A194VJE3"/>
<evidence type="ECO:0000256" key="3">
    <source>
        <dbReference type="PIRSR" id="PIRSR000097-2"/>
    </source>
</evidence>
<feature type="region of interest" description="Disordered" evidence="5">
    <location>
        <begin position="1"/>
        <end position="37"/>
    </location>
</feature>
<dbReference type="InterPro" id="IPR023210">
    <property type="entry name" value="NADP_OxRdtase_dom"/>
</dbReference>
<dbReference type="EMBL" id="KN796121">
    <property type="protein sequence ID" value="KUI64117.1"/>
    <property type="molecule type" value="Genomic_DNA"/>
</dbReference>
<evidence type="ECO:0000256" key="2">
    <source>
        <dbReference type="PIRSR" id="PIRSR000097-1"/>
    </source>
</evidence>
<dbReference type="InterPro" id="IPR020471">
    <property type="entry name" value="AKR"/>
</dbReference>
<feature type="site" description="Lowers pKa of active site Tyr" evidence="4">
    <location>
        <position position="117"/>
    </location>
</feature>
<dbReference type="FunFam" id="3.20.20.100:FF:000002">
    <property type="entry name" value="2,5-diketo-D-gluconic acid reductase A"/>
    <property type="match status" value="1"/>
</dbReference>
<feature type="compositionally biased region" description="Basic residues" evidence="5">
    <location>
        <begin position="28"/>
        <end position="37"/>
    </location>
</feature>
<dbReference type="InterPro" id="IPR018170">
    <property type="entry name" value="Aldo/ket_reductase_CS"/>
</dbReference>
<dbReference type="SUPFAM" id="SSF51430">
    <property type="entry name" value="NAD(P)-linked oxidoreductase"/>
    <property type="match status" value="1"/>
</dbReference>
<dbReference type="PROSITE" id="PS00798">
    <property type="entry name" value="ALDOKETO_REDUCTASE_1"/>
    <property type="match status" value="1"/>
</dbReference>
<dbReference type="PRINTS" id="PR00069">
    <property type="entry name" value="ALDKETRDTASE"/>
</dbReference>
<evidence type="ECO:0000256" key="1">
    <source>
        <dbReference type="ARBA" id="ARBA00023002"/>
    </source>
</evidence>
<keyword evidence="1" id="KW-0560">Oxidoreductase</keyword>
<name>A0A194VJE3_CYTMA</name>
<sequence>MGLITQSRDKDTPSPADSPNFETEQTHHAQKKRRKKPTMADLTFTLNTGTKMPAIGYGTWQAPPGVVADGVYHALKTGYRLIDCAYCYGNEAEVGEGLARAVSEGIVTRADVFVVTKVWATYTTRVQLGLDKSLANLGLDYVDLFLVHWPLLMNPQGNDDKFPKLPDGSRDIVRQGYHHTDTWAQMEALVDPAGGAGKQARAVGVSNYSARYLGELLQVAKVVPAVNQIENHPALPQNDIVRLCKEKGIHIMAYSPLGSTGGPLFKEEIVLKVAKKHGVEPANVLLSWHIPRGSTVLAKSVTPSRIESNFKIVRLDDEDVKLLDGYAEELERTGKVQRFVYPPFGIEFGFPDKS</sequence>
<protein>
    <submittedName>
        <fullName evidence="7">D-galacturonate reductase</fullName>
    </submittedName>
</protein>
<gene>
    <name evidence="7" type="ORF">VM1G_10931</name>
</gene>
<dbReference type="InterPro" id="IPR036812">
    <property type="entry name" value="NAD(P)_OxRdtase_dom_sf"/>
</dbReference>
<evidence type="ECO:0000256" key="4">
    <source>
        <dbReference type="PIRSR" id="PIRSR000097-3"/>
    </source>
</evidence>
<dbReference type="PIRSF" id="PIRSF000097">
    <property type="entry name" value="AKR"/>
    <property type="match status" value="1"/>
</dbReference>
<dbReference type="SMR" id="A0A194VJE3"/>
<dbReference type="PANTHER" id="PTHR11732">
    <property type="entry name" value="ALDO/KETO REDUCTASE"/>
    <property type="match status" value="1"/>
</dbReference>
<dbReference type="GO" id="GO:0016616">
    <property type="term" value="F:oxidoreductase activity, acting on the CH-OH group of donors, NAD or NADP as acceptor"/>
    <property type="evidence" value="ECO:0007669"/>
    <property type="project" value="UniProtKB-ARBA"/>
</dbReference>
<dbReference type="OrthoDB" id="416253at2759"/>
<feature type="binding site" evidence="3">
    <location>
        <position position="148"/>
    </location>
    <ligand>
        <name>substrate</name>
    </ligand>
</feature>
<feature type="active site" description="Proton donor" evidence="2">
    <location>
        <position position="88"/>
    </location>
</feature>
<accession>A0A194VJE3</accession>
<evidence type="ECO:0000259" key="6">
    <source>
        <dbReference type="Pfam" id="PF00248"/>
    </source>
</evidence>
<feature type="domain" description="NADP-dependent oxidoreductase" evidence="6">
    <location>
        <begin position="55"/>
        <end position="325"/>
    </location>
</feature>
<keyword evidence="8" id="KW-1185">Reference proteome</keyword>
<evidence type="ECO:0000313" key="7">
    <source>
        <dbReference type="EMBL" id="KUI64117.1"/>
    </source>
</evidence>
<evidence type="ECO:0000313" key="8">
    <source>
        <dbReference type="Proteomes" id="UP000078559"/>
    </source>
</evidence>
<dbReference type="Proteomes" id="UP000078559">
    <property type="component" value="Unassembled WGS sequence"/>
</dbReference>
<organism evidence="7 8">
    <name type="scientific">Cytospora mali</name>
    <name type="common">Apple Valsa canker fungus</name>
    <name type="synonym">Valsa mali</name>
    <dbReference type="NCBI Taxonomy" id="578113"/>
    <lineage>
        <taxon>Eukaryota</taxon>
        <taxon>Fungi</taxon>
        <taxon>Dikarya</taxon>
        <taxon>Ascomycota</taxon>
        <taxon>Pezizomycotina</taxon>
        <taxon>Sordariomycetes</taxon>
        <taxon>Sordariomycetidae</taxon>
        <taxon>Diaporthales</taxon>
        <taxon>Cytosporaceae</taxon>
        <taxon>Cytospora</taxon>
    </lineage>
</organism>